<name>A0ABQ9YXU7_9CRUS</name>
<evidence type="ECO:0000313" key="8">
    <source>
        <dbReference type="EMBL" id="KAK4005477.1"/>
    </source>
</evidence>
<evidence type="ECO:0000256" key="4">
    <source>
        <dbReference type="ARBA" id="ARBA00023242"/>
    </source>
</evidence>
<protein>
    <recommendedName>
        <fullName evidence="10">BAH domain-containing protein</fullName>
    </recommendedName>
</protein>
<keyword evidence="3" id="KW-0804">Transcription</keyword>
<dbReference type="PANTHER" id="PTHR13859">
    <property type="entry name" value="ATROPHIN-RELATED"/>
    <property type="match status" value="1"/>
</dbReference>
<evidence type="ECO:0000313" key="9">
    <source>
        <dbReference type="Proteomes" id="UP001234178"/>
    </source>
</evidence>
<keyword evidence="2" id="KW-0805">Transcription regulation</keyword>
<dbReference type="Pfam" id="PF01426">
    <property type="entry name" value="BAH"/>
    <property type="match status" value="1"/>
</dbReference>
<evidence type="ECO:0000256" key="5">
    <source>
        <dbReference type="SAM" id="SignalP"/>
    </source>
</evidence>
<dbReference type="Proteomes" id="UP001234178">
    <property type="component" value="Unassembled WGS sequence"/>
</dbReference>
<feature type="signal peptide" evidence="5">
    <location>
        <begin position="1"/>
        <end position="16"/>
    </location>
</feature>
<dbReference type="PANTHER" id="PTHR13859:SF11">
    <property type="entry name" value="GRUNGE, ISOFORM J"/>
    <property type="match status" value="1"/>
</dbReference>
<evidence type="ECO:0000256" key="3">
    <source>
        <dbReference type="ARBA" id="ARBA00023163"/>
    </source>
</evidence>
<sequence length="347" mass="39275">MVVCFIFSSTLTLCDTFLNYSSKRDTLMVNIKWYYRPCEVPETVYQLLVQDRNTEQGNKISFLHDPVIKGRELFISDATDTYPVSLLRGVCRVQHFTDIQGAEKFSPFKDSFFYILGYNPETRRLASTQGEIRVGPSHQARLPELRAQLGLDKRPERCEDWEEPRWVPPPNAPGVRDGDLIVYIQAARSVAAFVGMCDGGSPDDGCLAASRDDTTINAMDVLHNSSYDLGKALQTLAKCPVPKGIDKKWSEDETDEFNSLESLMQTTSLRALLLRFFSSRFQLARFLWGSYNPETLTYVHWIGFRLSDNVLRAFTPTHILISNSRQATWVMTSDPLPGTSLGCDLSK</sequence>
<dbReference type="Pfam" id="PF01448">
    <property type="entry name" value="ELM2"/>
    <property type="match status" value="1"/>
</dbReference>
<evidence type="ECO:0000256" key="1">
    <source>
        <dbReference type="ARBA" id="ARBA00004123"/>
    </source>
</evidence>
<keyword evidence="4" id="KW-0539">Nucleus</keyword>
<comment type="subcellular location">
    <subcellularLocation>
        <location evidence="1">Nucleus</location>
    </subcellularLocation>
</comment>
<organism evidence="8 9">
    <name type="scientific">Daphnia magna</name>
    <dbReference type="NCBI Taxonomy" id="35525"/>
    <lineage>
        <taxon>Eukaryota</taxon>
        <taxon>Metazoa</taxon>
        <taxon>Ecdysozoa</taxon>
        <taxon>Arthropoda</taxon>
        <taxon>Crustacea</taxon>
        <taxon>Branchiopoda</taxon>
        <taxon>Diplostraca</taxon>
        <taxon>Cladocera</taxon>
        <taxon>Anomopoda</taxon>
        <taxon>Daphniidae</taxon>
        <taxon>Daphnia</taxon>
    </lineage>
</organism>
<dbReference type="EMBL" id="JAOYFB010000001">
    <property type="protein sequence ID" value="KAK4005477.1"/>
    <property type="molecule type" value="Genomic_DNA"/>
</dbReference>
<feature type="domain" description="ELM2" evidence="7">
    <location>
        <begin position="130"/>
        <end position="240"/>
    </location>
</feature>
<evidence type="ECO:0000256" key="2">
    <source>
        <dbReference type="ARBA" id="ARBA00023015"/>
    </source>
</evidence>
<evidence type="ECO:0000259" key="6">
    <source>
        <dbReference type="PROSITE" id="PS51038"/>
    </source>
</evidence>
<feature type="chain" id="PRO_5047010028" description="BAH domain-containing protein" evidence="5">
    <location>
        <begin position="17"/>
        <end position="347"/>
    </location>
</feature>
<evidence type="ECO:0000259" key="7">
    <source>
        <dbReference type="PROSITE" id="PS51156"/>
    </source>
</evidence>
<reference evidence="8 9" key="1">
    <citation type="journal article" date="2023" name="Nucleic Acids Res.">
        <title>The hologenome of Daphnia magna reveals possible DNA methylation and microbiome-mediated evolution of the host genome.</title>
        <authorList>
            <person name="Chaturvedi A."/>
            <person name="Li X."/>
            <person name="Dhandapani V."/>
            <person name="Marshall H."/>
            <person name="Kissane S."/>
            <person name="Cuenca-Cambronero M."/>
            <person name="Asole G."/>
            <person name="Calvet F."/>
            <person name="Ruiz-Romero M."/>
            <person name="Marangio P."/>
            <person name="Guigo R."/>
            <person name="Rago D."/>
            <person name="Mirbahai L."/>
            <person name="Eastwood N."/>
            <person name="Colbourne J.K."/>
            <person name="Zhou J."/>
            <person name="Mallon E."/>
            <person name="Orsini L."/>
        </authorList>
    </citation>
    <scope>NUCLEOTIDE SEQUENCE [LARGE SCALE GENOMIC DNA]</scope>
    <source>
        <strain evidence="8">LRV0_1</strain>
    </source>
</reference>
<keyword evidence="5" id="KW-0732">Signal</keyword>
<comment type="caution">
    <text evidence="8">The sequence shown here is derived from an EMBL/GenBank/DDBJ whole genome shotgun (WGS) entry which is preliminary data.</text>
</comment>
<dbReference type="InterPro" id="IPR001025">
    <property type="entry name" value="BAH_dom"/>
</dbReference>
<gene>
    <name evidence="8" type="ORF">OUZ56_007187</name>
</gene>
<dbReference type="SMART" id="SM01189">
    <property type="entry name" value="ELM2"/>
    <property type="match status" value="1"/>
</dbReference>
<dbReference type="InterPro" id="IPR043151">
    <property type="entry name" value="BAH_sf"/>
</dbReference>
<dbReference type="PROSITE" id="PS51156">
    <property type="entry name" value="ELM2"/>
    <property type="match status" value="1"/>
</dbReference>
<dbReference type="Gene3D" id="2.30.30.490">
    <property type="match status" value="1"/>
</dbReference>
<dbReference type="Gene3D" id="4.10.1240.50">
    <property type="match status" value="1"/>
</dbReference>
<feature type="domain" description="BAH" evidence="6">
    <location>
        <begin position="1"/>
        <end position="129"/>
    </location>
</feature>
<keyword evidence="9" id="KW-1185">Reference proteome</keyword>
<dbReference type="InterPro" id="IPR000949">
    <property type="entry name" value="ELM2_dom"/>
</dbReference>
<proteinExistence type="predicted"/>
<dbReference type="SMART" id="SM00439">
    <property type="entry name" value="BAH"/>
    <property type="match status" value="1"/>
</dbReference>
<accession>A0ABQ9YXU7</accession>
<dbReference type="PROSITE" id="PS51038">
    <property type="entry name" value="BAH"/>
    <property type="match status" value="1"/>
</dbReference>
<evidence type="ECO:0008006" key="10">
    <source>
        <dbReference type="Google" id="ProtNLM"/>
    </source>
</evidence>